<dbReference type="GeneID" id="54580497"/>
<feature type="transmembrane region" description="Helical" evidence="6">
    <location>
        <begin position="84"/>
        <end position="109"/>
    </location>
</feature>
<feature type="compositionally biased region" description="Polar residues" evidence="5">
    <location>
        <begin position="228"/>
        <end position="245"/>
    </location>
</feature>
<keyword evidence="4 6" id="KW-0472">Membrane</keyword>
<feature type="compositionally biased region" description="Polar residues" evidence="5">
    <location>
        <begin position="351"/>
        <end position="361"/>
    </location>
</feature>
<evidence type="ECO:0000256" key="1">
    <source>
        <dbReference type="ARBA" id="ARBA00004167"/>
    </source>
</evidence>
<feature type="compositionally biased region" description="Polar residues" evidence="5">
    <location>
        <begin position="256"/>
        <end position="267"/>
    </location>
</feature>
<dbReference type="EMBL" id="ML987198">
    <property type="protein sequence ID" value="KAF2246668.1"/>
    <property type="molecule type" value="Genomic_DNA"/>
</dbReference>
<sequence>MSITIPPPFHLRQATAAPSASTSFAACTWAGHCLGDSCASNDDCDNDWICVNRVCSPCCETQSTTTSTSAATSQGKSDKGLDTAAAIGIGVGIVAFLILCVAAGFWIWLRRRKRSAANEAANAHGPGSNPYGTGSFPTDSDRKRLFETTGSSRAELPCSSQPAELSTVELVELDASSRPHTQKYPVPPPDQVATPTAPRYRFEEYVPAGNHVPGQWTYAPVIDDTQSYTSPRSTTFTAAPQQQAWDTAPARLQHASPASSQTSSFRSRQMYAANPTDPSISSRSTTLVPSSASPAPTGSSLGPPKAGPPRHHPSDRSHLSYRGRGGLEDDTGFVAGDDPNEPYTLFRWPSASPSTSRYSPR</sequence>
<dbReference type="PANTHER" id="PTHR15549:SF26">
    <property type="entry name" value="AXIAL BUDDING PATTERN PROTEIN 2-RELATED"/>
    <property type="match status" value="1"/>
</dbReference>
<protein>
    <recommendedName>
        <fullName evidence="9">Membrane anchor Opy2 N-terminal domain-containing protein</fullName>
    </recommendedName>
</protein>
<evidence type="ECO:0000313" key="8">
    <source>
        <dbReference type="Proteomes" id="UP000800094"/>
    </source>
</evidence>
<dbReference type="RefSeq" id="XP_033681672.1">
    <property type="nucleotide sequence ID" value="XM_033827167.1"/>
</dbReference>
<evidence type="ECO:0000256" key="5">
    <source>
        <dbReference type="SAM" id="MobiDB-lite"/>
    </source>
</evidence>
<feature type="compositionally biased region" description="Polar residues" evidence="5">
    <location>
        <begin position="276"/>
        <end position="288"/>
    </location>
</feature>
<dbReference type="InterPro" id="IPR051694">
    <property type="entry name" value="Immunoregulatory_rcpt-like"/>
</dbReference>
<accession>A0A6A6I9B3</accession>
<dbReference type="OrthoDB" id="3801145at2759"/>
<evidence type="ECO:0000256" key="3">
    <source>
        <dbReference type="ARBA" id="ARBA00022989"/>
    </source>
</evidence>
<dbReference type="PANTHER" id="PTHR15549">
    <property type="entry name" value="PAIRED IMMUNOGLOBULIN-LIKE TYPE 2 RECEPTOR"/>
    <property type="match status" value="1"/>
</dbReference>
<dbReference type="AlphaFoldDB" id="A0A6A6I9B3"/>
<organism evidence="7 8">
    <name type="scientific">Trematosphaeria pertusa</name>
    <dbReference type="NCBI Taxonomy" id="390896"/>
    <lineage>
        <taxon>Eukaryota</taxon>
        <taxon>Fungi</taxon>
        <taxon>Dikarya</taxon>
        <taxon>Ascomycota</taxon>
        <taxon>Pezizomycotina</taxon>
        <taxon>Dothideomycetes</taxon>
        <taxon>Pleosporomycetidae</taxon>
        <taxon>Pleosporales</taxon>
        <taxon>Massarineae</taxon>
        <taxon>Trematosphaeriaceae</taxon>
        <taxon>Trematosphaeria</taxon>
    </lineage>
</organism>
<evidence type="ECO:0000256" key="4">
    <source>
        <dbReference type="ARBA" id="ARBA00023136"/>
    </source>
</evidence>
<dbReference type="Proteomes" id="UP000800094">
    <property type="component" value="Unassembled WGS sequence"/>
</dbReference>
<name>A0A6A6I9B3_9PLEO</name>
<evidence type="ECO:0008006" key="9">
    <source>
        <dbReference type="Google" id="ProtNLM"/>
    </source>
</evidence>
<feature type="region of interest" description="Disordered" evidence="5">
    <location>
        <begin position="228"/>
        <end position="361"/>
    </location>
</feature>
<feature type="compositionally biased region" description="Low complexity" evidence="5">
    <location>
        <begin position="289"/>
        <end position="304"/>
    </location>
</feature>
<reference evidence="7" key="1">
    <citation type="journal article" date="2020" name="Stud. Mycol.">
        <title>101 Dothideomycetes genomes: a test case for predicting lifestyles and emergence of pathogens.</title>
        <authorList>
            <person name="Haridas S."/>
            <person name="Albert R."/>
            <person name="Binder M."/>
            <person name="Bloem J."/>
            <person name="Labutti K."/>
            <person name="Salamov A."/>
            <person name="Andreopoulos B."/>
            <person name="Baker S."/>
            <person name="Barry K."/>
            <person name="Bills G."/>
            <person name="Bluhm B."/>
            <person name="Cannon C."/>
            <person name="Castanera R."/>
            <person name="Culley D."/>
            <person name="Daum C."/>
            <person name="Ezra D."/>
            <person name="Gonzalez J."/>
            <person name="Henrissat B."/>
            <person name="Kuo A."/>
            <person name="Liang C."/>
            <person name="Lipzen A."/>
            <person name="Lutzoni F."/>
            <person name="Magnuson J."/>
            <person name="Mondo S."/>
            <person name="Nolan M."/>
            <person name="Ohm R."/>
            <person name="Pangilinan J."/>
            <person name="Park H.-J."/>
            <person name="Ramirez L."/>
            <person name="Alfaro M."/>
            <person name="Sun H."/>
            <person name="Tritt A."/>
            <person name="Yoshinaga Y."/>
            <person name="Zwiers L.-H."/>
            <person name="Turgeon B."/>
            <person name="Goodwin S."/>
            <person name="Spatafora J."/>
            <person name="Crous P."/>
            <person name="Grigoriev I."/>
        </authorList>
    </citation>
    <scope>NUCLEOTIDE SEQUENCE</scope>
    <source>
        <strain evidence="7">CBS 122368</strain>
    </source>
</reference>
<keyword evidence="2 6" id="KW-0812">Transmembrane</keyword>
<proteinExistence type="predicted"/>
<evidence type="ECO:0000256" key="6">
    <source>
        <dbReference type="SAM" id="Phobius"/>
    </source>
</evidence>
<dbReference type="GO" id="GO:0016020">
    <property type="term" value="C:membrane"/>
    <property type="evidence" value="ECO:0007669"/>
    <property type="project" value="UniProtKB-SubCell"/>
</dbReference>
<feature type="region of interest" description="Disordered" evidence="5">
    <location>
        <begin position="120"/>
        <end position="143"/>
    </location>
</feature>
<keyword evidence="8" id="KW-1185">Reference proteome</keyword>
<comment type="subcellular location">
    <subcellularLocation>
        <location evidence="1">Membrane</location>
        <topology evidence="1">Single-pass membrane protein</topology>
    </subcellularLocation>
</comment>
<gene>
    <name evidence="7" type="ORF">BU26DRAFT_50971</name>
</gene>
<keyword evidence="3 6" id="KW-1133">Transmembrane helix</keyword>
<dbReference type="GO" id="GO:0071944">
    <property type="term" value="C:cell periphery"/>
    <property type="evidence" value="ECO:0007669"/>
    <property type="project" value="UniProtKB-ARBA"/>
</dbReference>
<evidence type="ECO:0000256" key="2">
    <source>
        <dbReference type="ARBA" id="ARBA00022692"/>
    </source>
</evidence>
<evidence type="ECO:0000313" key="7">
    <source>
        <dbReference type="EMBL" id="KAF2246668.1"/>
    </source>
</evidence>